<dbReference type="AlphaFoldDB" id="A0A6A6CW10"/>
<dbReference type="Proteomes" id="UP000799537">
    <property type="component" value="Unassembled WGS sequence"/>
</dbReference>
<protein>
    <recommendedName>
        <fullName evidence="4">F-box domain-containing protein</fullName>
    </recommendedName>
</protein>
<evidence type="ECO:0000313" key="2">
    <source>
        <dbReference type="EMBL" id="KAF2171377.1"/>
    </source>
</evidence>
<reference evidence="2" key="1">
    <citation type="journal article" date="2020" name="Stud. Mycol.">
        <title>101 Dothideomycetes genomes: a test case for predicting lifestyles and emergence of pathogens.</title>
        <authorList>
            <person name="Haridas S."/>
            <person name="Albert R."/>
            <person name="Binder M."/>
            <person name="Bloem J."/>
            <person name="Labutti K."/>
            <person name="Salamov A."/>
            <person name="Andreopoulos B."/>
            <person name="Baker S."/>
            <person name="Barry K."/>
            <person name="Bills G."/>
            <person name="Bluhm B."/>
            <person name="Cannon C."/>
            <person name="Castanera R."/>
            <person name="Culley D."/>
            <person name="Daum C."/>
            <person name="Ezra D."/>
            <person name="Gonzalez J."/>
            <person name="Henrissat B."/>
            <person name="Kuo A."/>
            <person name="Liang C."/>
            <person name="Lipzen A."/>
            <person name="Lutzoni F."/>
            <person name="Magnuson J."/>
            <person name="Mondo S."/>
            <person name="Nolan M."/>
            <person name="Ohm R."/>
            <person name="Pangilinan J."/>
            <person name="Park H.-J."/>
            <person name="Ramirez L."/>
            <person name="Alfaro M."/>
            <person name="Sun H."/>
            <person name="Tritt A."/>
            <person name="Yoshinaga Y."/>
            <person name="Zwiers L.-H."/>
            <person name="Turgeon B."/>
            <person name="Goodwin S."/>
            <person name="Spatafora J."/>
            <person name="Crous P."/>
            <person name="Grigoriev I."/>
        </authorList>
    </citation>
    <scope>NUCLEOTIDE SEQUENCE</scope>
    <source>
        <strain evidence="2">ATCC 36951</strain>
    </source>
</reference>
<organism evidence="2 3">
    <name type="scientific">Zasmidium cellare ATCC 36951</name>
    <dbReference type="NCBI Taxonomy" id="1080233"/>
    <lineage>
        <taxon>Eukaryota</taxon>
        <taxon>Fungi</taxon>
        <taxon>Dikarya</taxon>
        <taxon>Ascomycota</taxon>
        <taxon>Pezizomycotina</taxon>
        <taxon>Dothideomycetes</taxon>
        <taxon>Dothideomycetidae</taxon>
        <taxon>Mycosphaerellales</taxon>
        <taxon>Mycosphaerellaceae</taxon>
        <taxon>Zasmidium</taxon>
    </lineage>
</organism>
<sequence>MSIQPTTNGASGASSSQDKPFRFLDLPPELREVVYEKALASEPLAHLSRFTRDKNLLTDCRLVGVSKQVKEEFMKILDLYAPVIRTRVRNFDFGAVIAYLNRISDADVEKLTKDTHASTRMMRIEFDFRRPFPHNFGKHLQRWLNRIRDPARKGTDVAFEYVWDDEAWRYETPLVVTVDIRHPDAAEEFRKIQQTSGAHLQLSPSSLV</sequence>
<evidence type="ECO:0008006" key="4">
    <source>
        <dbReference type="Google" id="ProtNLM"/>
    </source>
</evidence>
<keyword evidence="3" id="KW-1185">Reference proteome</keyword>
<name>A0A6A6CW10_ZASCE</name>
<evidence type="ECO:0000313" key="3">
    <source>
        <dbReference type="Proteomes" id="UP000799537"/>
    </source>
</evidence>
<proteinExistence type="predicted"/>
<feature type="region of interest" description="Disordered" evidence="1">
    <location>
        <begin position="1"/>
        <end position="21"/>
    </location>
</feature>
<dbReference type="EMBL" id="ML993583">
    <property type="protein sequence ID" value="KAF2171377.1"/>
    <property type="molecule type" value="Genomic_DNA"/>
</dbReference>
<dbReference type="OrthoDB" id="3648311at2759"/>
<feature type="compositionally biased region" description="Polar residues" evidence="1">
    <location>
        <begin position="1"/>
        <end position="18"/>
    </location>
</feature>
<accession>A0A6A6CW10</accession>
<gene>
    <name evidence="2" type="ORF">M409DRAFT_18493</name>
</gene>
<dbReference type="RefSeq" id="XP_033672266.1">
    <property type="nucleotide sequence ID" value="XM_033804522.1"/>
</dbReference>
<evidence type="ECO:0000256" key="1">
    <source>
        <dbReference type="SAM" id="MobiDB-lite"/>
    </source>
</evidence>
<dbReference type="GeneID" id="54557794"/>